<proteinExistence type="predicted"/>
<keyword evidence="1" id="KW-0812">Transmembrane</keyword>
<evidence type="ECO:0000256" key="1">
    <source>
        <dbReference type="SAM" id="Phobius"/>
    </source>
</evidence>
<dbReference type="AlphaFoldDB" id="A0A2P2QYQ7"/>
<protein>
    <submittedName>
        <fullName evidence="2">Uncharacterized protein</fullName>
    </submittedName>
</protein>
<accession>A0A2P2QYQ7</accession>
<keyword evidence="1" id="KW-0472">Membrane</keyword>
<sequence>MLFLGACPVVGFDLIFRLVLWKCVSDPYWLYSLGFIFYLAWGGSGEHVWCLDFIFF</sequence>
<feature type="transmembrane region" description="Helical" evidence="1">
    <location>
        <begin position="35"/>
        <end position="55"/>
    </location>
</feature>
<keyword evidence="1" id="KW-1133">Transmembrane helix</keyword>
<reference evidence="2" key="1">
    <citation type="submission" date="2018-02" db="EMBL/GenBank/DDBJ databases">
        <title>Rhizophora mucronata_Transcriptome.</title>
        <authorList>
            <person name="Meera S.P."/>
            <person name="Sreeshan A."/>
            <person name="Augustine A."/>
        </authorList>
    </citation>
    <scope>NUCLEOTIDE SEQUENCE</scope>
    <source>
        <tissue evidence="2">Leaf</tissue>
    </source>
</reference>
<organism evidence="2">
    <name type="scientific">Rhizophora mucronata</name>
    <name type="common">Asiatic mangrove</name>
    <dbReference type="NCBI Taxonomy" id="61149"/>
    <lineage>
        <taxon>Eukaryota</taxon>
        <taxon>Viridiplantae</taxon>
        <taxon>Streptophyta</taxon>
        <taxon>Embryophyta</taxon>
        <taxon>Tracheophyta</taxon>
        <taxon>Spermatophyta</taxon>
        <taxon>Magnoliopsida</taxon>
        <taxon>eudicotyledons</taxon>
        <taxon>Gunneridae</taxon>
        <taxon>Pentapetalae</taxon>
        <taxon>rosids</taxon>
        <taxon>fabids</taxon>
        <taxon>Malpighiales</taxon>
        <taxon>Rhizophoraceae</taxon>
        <taxon>Rhizophora</taxon>
    </lineage>
</organism>
<evidence type="ECO:0000313" key="2">
    <source>
        <dbReference type="EMBL" id="MBX72156.1"/>
    </source>
</evidence>
<dbReference type="EMBL" id="GGEC01091672">
    <property type="protein sequence ID" value="MBX72156.1"/>
    <property type="molecule type" value="Transcribed_RNA"/>
</dbReference>
<name>A0A2P2QYQ7_RHIMU</name>